<dbReference type="EMBL" id="JAHWGI010001142">
    <property type="protein sequence ID" value="KAK3923190.1"/>
    <property type="molecule type" value="Genomic_DNA"/>
</dbReference>
<organism evidence="2 3">
    <name type="scientific">Frankliniella fusca</name>
    <dbReference type="NCBI Taxonomy" id="407009"/>
    <lineage>
        <taxon>Eukaryota</taxon>
        <taxon>Metazoa</taxon>
        <taxon>Ecdysozoa</taxon>
        <taxon>Arthropoda</taxon>
        <taxon>Hexapoda</taxon>
        <taxon>Insecta</taxon>
        <taxon>Pterygota</taxon>
        <taxon>Neoptera</taxon>
        <taxon>Paraneoptera</taxon>
        <taxon>Thysanoptera</taxon>
        <taxon>Terebrantia</taxon>
        <taxon>Thripoidea</taxon>
        <taxon>Thripidae</taxon>
        <taxon>Frankliniella</taxon>
    </lineage>
</organism>
<feature type="non-terminal residue" evidence="2">
    <location>
        <position position="1"/>
    </location>
</feature>
<dbReference type="AlphaFoldDB" id="A0AAE1HMB3"/>
<gene>
    <name evidence="2" type="ORF">KUF71_000272</name>
</gene>
<feature type="region of interest" description="Disordered" evidence="1">
    <location>
        <begin position="1"/>
        <end position="27"/>
    </location>
</feature>
<comment type="caution">
    <text evidence="2">The sequence shown here is derived from an EMBL/GenBank/DDBJ whole genome shotgun (WGS) entry which is preliminary data.</text>
</comment>
<reference evidence="2" key="2">
    <citation type="journal article" date="2023" name="BMC Genomics">
        <title>Pest status, molecular evolution, and epigenetic factors derived from the genome assembly of Frankliniella fusca, a thysanopteran phytovirus vector.</title>
        <authorList>
            <person name="Catto M.A."/>
            <person name="Labadie P.E."/>
            <person name="Jacobson A.L."/>
            <person name="Kennedy G.G."/>
            <person name="Srinivasan R."/>
            <person name="Hunt B.G."/>
        </authorList>
    </citation>
    <scope>NUCLEOTIDE SEQUENCE</scope>
    <source>
        <strain evidence="2">PL_HMW_Pooled</strain>
    </source>
</reference>
<protein>
    <submittedName>
        <fullName evidence="2">Keratin-associated protein 25-1</fullName>
    </submittedName>
</protein>
<feature type="non-terminal residue" evidence="2">
    <location>
        <position position="203"/>
    </location>
</feature>
<name>A0AAE1HMB3_9NEOP</name>
<reference evidence="2" key="1">
    <citation type="submission" date="2021-07" db="EMBL/GenBank/DDBJ databases">
        <authorList>
            <person name="Catto M.A."/>
            <person name="Jacobson A."/>
            <person name="Kennedy G."/>
            <person name="Labadie P."/>
            <person name="Hunt B.G."/>
            <person name="Srinivasan R."/>
        </authorList>
    </citation>
    <scope>NUCLEOTIDE SEQUENCE</scope>
    <source>
        <strain evidence="2">PL_HMW_Pooled</strain>
        <tissue evidence="2">Head</tissue>
    </source>
</reference>
<keyword evidence="3" id="KW-1185">Reference proteome</keyword>
<dbReference type="Proteomes" id="UP001219518">
    <property type="component" value="Unassembled WGS sequence"/>
</dbReference>
<proteinExistence type="predicted"/>
<evidence type="ECO:0000313" key="3">
    <source>
        <dbReference type="Proteomes" id="UP001219518"/>
    </source>
</evidence>
<sequence>ESSSRGAEAPVPSRRHGLGGKVARPRTSSPACLCCAIGLHPRRVPIPHPHQTCALRVVFGNALQGKTEEKKMKGALSGHSRKTLIQQQDCCRSIDMLLLTPQGRLVLGRSVPYNCKTPEFVSLNCKTPEFVSLNCKTPEFVSLNRRTVLQFKLTNSGVLQFKLTNSGVLQFKLTNSGVLQLFGKTKQATGTTPRYGSGQPIVP</sequence>
<evidence type="ECO:0000256" key="1">
    <source>
        <dbReference type="SAM" id="MobiDB-lite"/>
    </source>
</evidence>
<accession>A0AAE1HMB3</accession>
<evidence type="ECO:0000313" key="2">
    <source>
        <dbReference type="EMBL" id="KAK3923190.1"/>
    </source>
</evidence>